<accession>A0ABV1TCR9</accession>
<keyword evidence="3" id="KW-1185">Reference proteome</keyword>
<name>A0ABV1TCR9_9ACTN</name>
<proteinExistence type="predicted"/>
<dbReference type="Proteomes" id="UP001490365">
    <property type="component" value="Unassembled WGS sequence"/>
</dbReference>
<protein>
    <submittedName>
        <fullName evidence="2">Uncharacterized protein</fullName>
    </submittedName>
</protein>
<dbReference type="RefSeq" id="WP_351956491.1">
    <property type="nucleotide sequence ID" value="NZ_JBEOZH010000030.1"/>
</dbReference>
<comment type="caution">
    <text evidence="2">The sequence shown here is derived from an EMBL/GenBank/DDBJ whole genome shotgun (WGS) entry which is preliminary data.</text>
</comment>
<reference evidence="2 3" key="1">
    <citation type="submission" date="2024-06" db="EMBL/GenBank/DDBJ databases">
        <title>The Natural Products Discovery Center: Release of the First 8490 Sequenced Strains for Exploring Actinobacteria Biosynthetic Diversity.</title>
        <authorList>
            <person name="Kalkreuter E."/>
            <person name="Kautsar S.A."/>
            <person name="Yang D."/>
            <person name="Bader C.D."/>
            <person name="Teijaro C.N."/>
            <person name="Fluegel L."/>
            <person name="Davis C.M."/>
            <person name="Simpson J.R."/>
            <person name="Lauterbach L."/>
            <person name="Steele A.D."/>
            <person name="Gui C."/>
            <person name="Meng S."/>
            <person name="Li G."/>
            <person name="Viehrig K."/>
            <person name="Ye F."/>
            <person name="Su P."/>
            <person name="Kiefer A.F."/>
            <person name="Nichols A."/>
            <person name="Cepeda A.J."/>
            <person name="Yan W."/>
            <person name="Fan B."/>
            <person name="Jiang Y."/>
            <person name="Adhikari A."/>
            <person name="Zheng C.-J."/>
            <person name="Schuster L."/>
            <person name="Cowan T.M."/>
            <person name="Smanski M.J."/>
            <person name="Chevrette M.G."/>
            <person name="De Carvalho L.P.S."/>
            <person name="Shen B."/>
        </authorList>
    </citation>
    <scope>NUCLEOTIDE SEQUENCE [LARGE SCALE GENOMIC DNA]</scope>
    <source>
        <strain evidence="2 3">NPDC001694</strain>
    </source>
</reference>
<evidence type="ECO:0000313" key="2">
    <source>
        <dbReference type="EMBL" id="MER6267834.1"/>
    </source>
</evidence>
<gene>
    <name evidence="2" type="ORF">ABT211_11105</name>
</gene>
<evidence type="ECO:0000256" key="1">
    <source>
        <dbReference type="SAM" id="MobiDB-lite"/>
    </source>
</evidence>
<sequence>MTEGERYPLPRAVIFDDTAALALGAGNSMASRLVVEAEKDAALRVYIPAVSLAAAERERAGVAEHVGALPSVNIEGLDFAAATAVGKRLRAASGESAEDGTDGTDGKDEPDWSGAHVLHLALPTVEWPRGRPVLTRTPMRYRGTGIRTIRIVEQG</sequence>
<feature type="region of interest" description="Disordered" evidence="1">
    <location>
        <begin position="89"/>
        <end position="112"/>
    </location>
</feature>
<dbReference type="EMBL" id="JBEOZM010000004">
    <property type="protein sequence ID" value="MER6267834.1"/>
    <property type="molecule type" value="Genomic_DNA"/>
</dbReference>
<organism evidence="2 3">
    <name type="scientific">Streptomyces sp. 900105755</name>
    <dbReference type="NCBI Taxonomy" id="3154389"/>
    <lineage>
        <taxon>Bacteria</taxon>
        <taxon>Bacillati</taxon>
        <taxon>Actinomycetota</taxon>
        <taxon>Actinomycetes</taxon>
        <taxon>Kitasatosporales</taxon>
        <taxon>Streptomycetaceae</taxon>
        <taxon>Streptomyces</taxon>
    </lineage>
</organism>
<evidence type="ECO:0000313" key="3">
    <source>
        <dbReference type="Proteomes" id="UP001490365"/>
    </source>
</evidence>